<comment type="similarity">
    <text evidence="2">Belongs to the cytidylyltransferase family.</text>
</comment>
<name>G7LIW8_MEDTR</name>
<keyword evidence="12" id="KW-0812">Transmembrane</keyword>
<dbReference type="InterPro" id="IPR014729">
    <property type="entry name" value="Rossmann-like_a/b/a_fold"/>
</dbReference>
<proteinExistence type="inferred from homology"/>
<keyword evidence="16" id="KW-1185">Reference proteome</keyword>
<dbReference type="SUPFAM" id="SSF52374">
    <property type="entry name" value="Nucleotidylyl transferase"/>
    <property type="match status" value="2"/>
</dbReference>
<evidence type="ECO:0000256" key="7">
    <source>
        <dbReference type="ARBA" id="ARBA00023209"/>
    </source>
</evidence>
<dbReference type="UniPathway" id="UPA00558">
    <property type="reaction ID" value="UER00742"/>
</dbReference>
<feature type="domain" description="Cytidyltransferase-like" evidence="13">
    <location>
        <begin position="68"/>
        <end position="197"/>
    </location>
</feature>
<evidence type="ECO:0000256" key="10">
    <source>
        <dbReference type="ARBA" id="ARBA00024221"/>
    </source>
</evidence>
<evidence type="ECO:0000256" key="2">
    <source>
        <dbReference type="ARBA" id="ARBA00010101"/>
    </source>
</evidence>
<reference evidence="15" key="3">
    <citation type="submission" date="2015-04" db="UniProtKB">
        <authorList>
            <consortium name="EnsemblPlants"/>
        </authorList>
    </citation>
    <scope>IDENTIFICATION</scope>
    <source>
        <strain evidence="15">cv. Jemalong A17</strain>
    </source>
</reference>
<dbReference type="InterPro" id="IPR004821">
    <property type="entry name" value="Cyt_trans-like"/>
</dbReference>
<evidence type="ECO:0000256" key="1">
    <source>
        <dbReference type="ARBA" id="ARBA00005189"/>
    </source>
</evidence>
<accession>A0A0C3Y752</accession>
<dbReference type="InterPro" id="IPR044608">
    <property type="entry name" value="Ect1/PCYT2"/>
</dbReference>
<comment type="pathway">
    <text evidence="1">Lipid metabolism.</text>
</comment>
<dbReference type="GO" id="GO:0004306">
    <property type="term" value="F:ethanolamine-phosphate cytidylyltransferase activity"/>
    <property type="evidence" value="ECO:0007669"/>
    <property type="project" value="UniProtKB-EC"/>
</dbReference>
<keyword evidence="7" id="KW-0594">Phospholipid biosynthesis</keyword>
<evidence type="ECO:0000256" key="5">
    <source>
        <dbReference type="ARBA" id="ARBA00022695"/>
    </source>
</evidence>
<reference evidence="14 16" key="2">
    <citation type="journal article" date="2014" name="BMC Genomics">
        <title>An improved genome release (version Mt4.0) for the model legume Medicago truncatula.</title>
        <authorList>
            <person name="Tang H."/>
            <person name="Krishnakumar V."/>
            <person name="Bidwell S."/>
            <person name="Rosen B."/>
            <person name="Chan A."/>
            <person name="Zhou S."/>
            <person name="Gentzbittel L."/>
            <person name="Childs K.L."/>
            <person name="Yandell M."/>
            <person name="Gundlach H."/>
            <person name="Mayer K.F."/>
            <person name="Schwartz D.C."/>
            <person name="Town C.D."/>
        </authorList>
    </citation>
    <scope>GENOME REANNOTATION</scope>
    <source>
        <strain evidence="14">A17</strain>
        <strain evidence="15 16">cv. Jemalong A17</strain>
    </source>
</reference>
<keyword evidence="5 14" id="KW-0548">Nucleotidyltransferase</keyword>
<evidence type="ECO:0000256" key="12">
    <source>
        <dbReference type="SAM" id="Phobius"/>
    </source>
</evidence>
<keyword evidence="4" id="KW-0808">Transferase</keyword>
<dbReference type="CDD" id="cd02174">
    <property type="entry name" value="CCT"/>
    <property type="match status" value="1"/>
</dbReference>
<keyword evidence="12" id="KW-1133">Transmembrane helix</keyword>
<feature type="transmembrane region" description="Helical" evidence="12">
    <location>
        <begin position="12"/>
        <end position="30"/>
    </location>
</feature>
<feature type="domain" description="Cytidyltransferase-like" evidence="13">
    <location>
        <begin position="257"/>
        <end position="334"/>
    </location>
</feature>
<dbReference type="Gene3D" id="3.40.50.620">
    <property type="entry name" value="HUPs"/>
    <property type="match status" value="2"/>
</dbReference>
<reference evidence="14 16" key="1">
    <citation type="journal article" date="2011" name="Nature">
        <title>The Medicago genome provides insight into the evolution of rhizobial symbioses.</title>
        <authorList>
            <person name="Young N.D."/>
            <person name="Debelle F."/>
            <person name="Oldroyd G.E."/>
            <person name="Geurts R."/>
            <person name="Cannon S.B."/>
            <person name="Udvardi M.K."/>
            <person name="Benedito V.A."/>
            <person name="Mayer K.F."/>
            <person name="Gouzy J."/>
            <person name="Schoof H."/>
            <person name="Van de Peer Y."/>
            <person name="Proost S."/>
            <person name="Cook D.R."/>
            <person name="Meyers B.C."/>
            <person name="Spannagl M."/>
            <person name="Cheung F."/>
            <person name="De Mita S."/>
            <person name="Krishnakumar V."/>
            <person name="Gundlach H."/>
            <person name="Zhou S."/>
            <person name="Mudge J."/>
            <person name="Bharti A.K."/>
            <person name="Murray J.D."/>
            <person name="Naoumkina M.A."/>
            <person name="Rosen B."/>
            <person name="Silverstein K.A."/>
            <person name="Tang H."/>
            <person name="Rombauts S."/>
            <person name="Zhao P.X."/>
            <person name="Zhou P."/>
            <person name="Barbe V."/>
            <person name="Bardou P."/>
            <person name="Bechner M."/>
            <person name="Bellec A."/>
            <person name="Berger A."/>
            <person name="Berges H."/>
            <person name="Bidwell S."/>
            <person name="Bisseling T."/>
            <person name="Choisne N."/>
            <person name="Couloux A."/>
            <person name="Denny R."/>
            <person name="Deshpande S."/>
            <person name="Dai X."/>
            <person name="Doyle J.J."/>
            <person name="Dudez A.M."/>
            <person name="Farmer A.D."/>
            <person name="Fouteau S."/>
            <person name="Franken C."/>
            <person name="Gibelin C."/>
            <person name="Gish J."/>
            <person name="Goldstein S."/>
            <person name="Gonzalez A.J."/>
            <person name="Green P.J."/>
            <person name="Hallab A."/>
            <person name="Hartog M."/>
            <person name="Hua A."/>
            <person name="Humphray S.J."/>
            <person name="Jeong D.H."/>
            <person name="Jing Y."/>
            <person name="Jocker A."/>
            <person name="Kenton S.M."/>
            <person name="Kim D.J."/>
            <person name="Klee K."/>
            <person name="Lai H."/>
            <person name="Lang C."/>
            <person name="Lin S."/>
            <person name="Macmil S.L."/>
            <person name="Magdelenat G."/>
            <person name="Matthews L."/>
            <person name="McCorrison J."/>
            <person name="Monaghan E.L."/>
            <person name="Mun J.H."/>
            <person name="Najar F.Z."/>
            <person name="Nicholson C."/>
            <person name="Noirot C."/>
            <person name="O'Bleness M."/>
            <person name="Paule C.R."/>
            <person name="Poulain J."/>
            <person name="Prion F."/>
            <person name="Qin B."/>
            <person name="Qu C."/>
            <person name="Retzel E.F."/>
            <person name="Riddle C."/>
            <person name="Sallet E."/>
            <person name="Samain S."/>
            <person name="Samson N."/>
            <person name="Sanders I."/>
            <person name="Saurat O."/>
            <person name="Scarpelli C."/>
            <person name="Schiex T."/>
            <person name="Segurens B."/>
            <person name="Severin A.J."/>
            <person name="Sherrier D.J."/>
            <person name="Shi R."/>
            <person name="Sims S."/>
            <person name="Singer S.R."/>
            <person name="Sinharoy S."/>
            <person name="Sterck L."/>
            <person name="Viollet A."/>
            <person name="Wang B.B."/>
            <person name="Wang K."/>
            <person name="Wang M."/>
            <person name="Wang X."/>
            <person name="Warfsmann J."/>
            <person name="Weissenbach J."/>
            <person name="White D.D."/>
            <person name="White J.D."/>
            <person name="Wiley G.B."/>
            <person name="Wincker P."/>
            <person name="Xing Y."/>
            <person name="Yang L."/>
            <person name="Yao Z."/>
            <person name="Ying F."/>
            <person name="Zhai J."/>
            <person name="Zhou L."/>
            <person name="Zuber A."/>
            <person name="Denarie J."/>
            <person name="Dixon R.A."/>
            <person name="May G.D."/>
            <person name="Schwartz D.C."/>
            <person name="Rogers J."/>
            <person name="Quetier F."/>
            <person name="Town C.D."/>
            <person name="Roe B.A."/>
        </authorList>
    </citation>
    <scope>NUCLEOTIDE SEQUENCE [LARGE SCALE GENOMIC DNA]</scope>
    <source>
        <strain evidence="14">A17</strain>
        <strain evidence="15 16">cv. Jemalong A17</strain>
    </source>
</reference>
<evidence type="ECO:0000256" key="6">
    <source>
        <dbReference type="ARBA" id="ARBA00023098"/>
    </source>
</evidence>
<evidence type="ECO:0000313" key="16">
    <source>
        <dbReference type="Proteomes" id="UP000002051"/>
    </source>
</evidence>
<dbReference type="EC" id="2.7.7.14" evidence="10"/>
<dbReference type="PANTHER" id="PTHR45780">
    <property type="entry name" value="ETHANOLAMINE-PHOSPHATE CYTIDYLYLTRANSFERASE"/>
    <property type="match status" value="1"/>
</dbReference>
<evidence type="ECO:0000256" key="11">
    <source>
        <dbReference type="ARBA" id="ARBA00031473"/>
    </source>
</evidence>
<dbReference type="AlphaFoldDB" id="G7LIW8"/>
<evidence type="ECO:0000313" key="15">
    <source>
        <dbReference type="EnsemblPlants" id="AET05096"/>
    </source>
</evidence>
<keyword evidence="6" id="KW-0443">Lipid metabolism</keyword>
<evidence type="ECO:0000256" key="4">
    <source>
        <dbReference type="ARBA" id="ARBA00022679"/>
    </source>
</evidence>
<evidence type="ECO:0000256" key="9">
    <source>
        <dbReference type="ARBA" id="ARBA00024191"/>
    </source>
</evidence>
<protein>
    <recommendedName>
        <fullName evidence="10">ethanolamine-phosphate cytidylyltransferase</fullName>
        <ecNumber evidence="10">2.7.7.14</ecNumber>
    </recommendedName>
    <alternativeName>
        <fullName evidence="11">CTP:phosphoethanolamine cytidylyltransferase</fullName>
    </alternativeName>
</protein>
<evidence type="ECO:0000256" key="3">
    <source>
        <dbReference type="ARBA" id="ARBA00022516"/>
    </source>
</evidence>
<keyword evidence="8" id="KW-1208">Phospholipid metabolism</keyword>
<dbReference type="PANTHER" id="PTHR45780:SF5">
    <property type="entry name" value="ETHANOLAMINE-PHOSPHATE CYTIDYLYLTRANSFERASE"/>
    <property type="match status" value="1"/>
</dbReference>
<dbReference type="Proteomes" id="UP000002051">
    <property type="component" value="Chromosome 8"/>
</dbReference>
<accession>G7LIW8</accession>
<feature type="transmembrane region" description="Helical" evidence="12">
    <location>
        <begin position="36"/>
        <end position="54"/>
    </location>
</feature>
<keyword evidence="3" id="KW-0444">Lipid biosynthesis</keyword>
<sequence>MDYESNSWIWEGVYYYPHLFGGLMVTAALLGLSTSYFGVIGVPSLPLPCSWYNLGKKKKTGKRRVRVYMDGCFDLMHYGHANALRQAKALGDELVVGLVSDEEIVANKGPPVLSMDERLALVSGLKWVDEVITDAPYAITETFLNRLFHEYNIDYVIHGDDPCLLPDGTDAYAAAKKAGRYKQIKRTEGVSSTDIVGRIMSSLKEQKICEDRNGTDVKPQEECQSKVSHISQFLPTSRRIVQFSNGKGPGPNARIVYIDGAFDLFHAGHVQMLKRARELGDFLLVGIHSDETVSENRGNHYPIMHLHERSLSVLASRYVDEVIIGAPLEITKDMVCPRFCIICISFKLLAIVIGVLTCTHHSFFSIYFTLFFITTNFSRVLK</sequence>
<keyword evidence="12" id="KW-0472">Membrane</keyword>
<evidence type="ECO:0000259" key="13">
    <source>
        <dbReference type="Pfam" id="PF01467"/>
    </source>
</evidence>
<dbReference type="GO" id="GO:0006646">
    <property type="term" value="P:phosphatidylethanolamine biosynthetic process"/>
    <property type="evidence" value="ECO:0007669"/>
    <property type="project" value="UniProtKB-UniPathway"/>
</dbReference>
<dbReference type="Pfam" id="PF01467">
    <property type="entry name" value="CTP_transf_like"/>
    <property type="match status" value="2"/>
</dbReference>
<dbReference type="OrthoDB" id="40021at2759"/>
<dbReference type="EnsemblPlants" id="AET05096">
    <property type="protein sequence ID" value="AET05096"/>
    <property type="gene ID" value="MTR_8g101470"/>
</dbReference>
<evidence type="ECO:0000313" key="14">
    <source>
        <dbReference type="EMBL" id="AET05096.2"/>
    </source>
</evidence>
<evidence type="ECO:0000256" key="8">
    <source>
        <dbReference type="ARBA" id="ARBA00023264"/>
    </source>
</evidence>
<dbReference type="NCBIfam" id="TIGR00125">
    <property type="entry name" value="cyt_tran_rel"/>
    <property type="match status" value="2"/>
</dbReference>
<dbReference type="InterPro" id="IPR041723">
    <property type="entry name" value="CCT"/>
</dbReference>
<dbReference type="EMBL" id="CM001224">
    <property type="protein sequence ID" value="AET05096.2"/>
    <property type="molecule type" value="Genomic_DNA"/>
</dbReference>
<comment type="pathway">
    <text evidence="9">Phospholipid metabolism; phosphatidylethanolamine biosynthesis; phosphatidylethanolamine from ethanolamine: step 2/3.</text>
</comment>
<gene>
    <name evidence="15" type="primary">11438457</name>
    <name evidence="14" type="ordered locus">MTR_8g101470</name>
</gene>
<dbReference type="ExpressionAtlas" id="G7LIW8">
    <property type="expression patterns" value="differential"/>
</dbReference>
<organism evidence="14 16">
    <name type="scientific">Medicago truncatula</name>
    <name type="common">Barrel medic</name>
    <name type="synonym">Medicago tribuloides</name>
    <dbReference type="NCBI Taxonomy" id="3880"/>
    <lineage>
        <taxon>Eukaryota</taxon>
        <taxon>Viridiplantae</taxon>
        <taxon>Streptophyta</taxon>
        <taxon>Embryophyta</taxon>
        <taxon>Tracheophyta</taxon>
        <taxon>Spermatophyta</taxon>
        <taxon>Magnoliopsida</taxon>
        <taxon>eudicotyledons</taxon>
        <taxon>Gunneridae</taxon>
        <taxon>Pentapetalae</taxon>
        <taxon>rosids</taxon>
        <taxon>fabids</taxon>
        <taxon>Fabales</taxon>
        <taxon>Fabaceae</taxon>
        <taxon>Papilionoideae</taxon>
        <taxon>50 kb inversion clade</taxon>
        <taxon>NPAAA clade</taxon>
        <taxon>Hologalegina</taxon>
        <taxon>IRL clade</taxon>
        <taxon>Trifolieae</taxon>
        <taxon>Medicago</taxon>
    </lineage>
</organism>